<dbReference type="EMBL" id="JABBWK010000672">
    <property type="protein sequence ID" value="KAG1881013.1"/>
    <property type="molecule type" value="Genomic_DNA"/>
</dbReference>
<dbReference type="AlphaFoldDB" id="A0AAD4HBH0"/>
<evidence type="ECO:0000313" key="2">
    <source>
        <dbReference type="EMBL" id="KAG1881013.1"/>
    </source>
</evidence>
<sequence length="179" mass="19684">MANPLGGPGRKRSPLPPPHAAPTPAPKGKKVVPQLNLSPSPHQLPPRFENRHRHSLSLARPPLHKKFYIPSASFNLFGPNAILGSDRIETNLFTEPFPVPIEGIHAPQGRVPVSVPSLIPPGISRESSRPDFIRGFGLDIPEEEELPEEEVLADTYDNAAIDIDGQDSEIQGEMRRQLR</sequence>
<dbReference type="Proteomes" id="UP001195769">
    <property type="component" value="Unassembled WGS sequence"/>
</dbReference>
<reference evidence="2" key="1">
    <citation type="journal article" date="2020" name="New Phytol.">
        <title>Comparative genomics reveals dynamic genome evolution in host specialist ectomycorrhizal fungi.</title>
        <authorList>
            <person name="Lofgren L.A."/>
            <person name="Nguyen N.H."/>
            <person name="Vilgalys R."/>
            <person name="Ruytinx J."/>
            <person name="Liao H.L."/>
            <person name="Branco S."/>
            <person name="Kuo A."/>
            <person name="LaButti K."/>
            <person name="Lipzen A."/>
            <person name="Andreopoulos W."/>
            <person name="Pangilinan J."/>
            <person name="Riley R."/>
            <person name="Hundley H."/>
            <person name="Na H."/>
            <person name="Barry K."/>
            <person name="Grigoriev I.V."/>
            <person name="Stajich J.E."/>
            <person name="Kennedy P.G."/>
        </authorList>
    </citation>
    <scope>NUCLEOTIDE SEQUENCE</scope>
    <source>
        <strain evidence="2">FC203</strain>
    </source>
</reference>
<gene>
    <name evidence="2" type="ORF">F5891DRAFT_1204284</name>
</gene>
<feature type="region of interest" description="Disordered" evidence="1">
    <location>
        <begin position="1"/>
        <end position="51"/>
    </location>
</feature>
<protein>
    <submittedName>
        <fullName evidence="2">Uncharacterized protein</fullName>
    </submittedName>
</protein>
<organism evidence="2 3">
    <name type="scientific">Suillus fuscotomentosus</name>
    <dbReference type="NCBI Taxonomy" id="1912939"/>
    <lineage>
        <taxon>Eukaryota</taxon>
        <taxon>Fungi</taxon>
        <taxon>Dikarya</taxon>
        <taxon>Basidiomycota</taxon>
        <taxon>Agaricomycotina</taxon>
        <taxon>Agaricomycetes</taxon>
        <taxon>Agaricomycetidae</taxon>
        <taxon>Boletales</taxon>
        <taxon>Suillineae</taxon>
        <taxon>Suillaceae</taxon>
        <taxon>Suillus</taxon>
    </lineage>
</organism>
<keyword evidence="3" id="KW-1185">Reference proteome</keyword>
<proteinExistence type="predicted"/>
<name>A0AAD4HBH0_9AGAM</name>
<dbReference type="GeneID" id="64663287"/>
<accession>A0AAD4HBH0</accession>
<dbReference type="RefSeq" id="XP_041216079.1">
    <property type="nucleotide sequence ID" value="XM_041368989.1"/>
</dbReference>
<evidence type="ECO:0000256" key="1">
    <source>
        <dbReference type="SAM" id="MobiDB-lite"/>
    </source>
</evidence>
<feature type="compositionally biased region" description="Pro residues" evidence="1">
    <location>
        <begin position="14"/>
        <end position="25"/>
    </location>
</feature>
<comment type="caution">
    <text evidence="2">The sequence shown here is derived from an EMBL/GenBank/DDBJ whole genome shotgun (WGS) entry which is preliminary data.</text>
</comment>
<evidence type="ECO:0000313" key="3">
    <source>
        <dbReference type="Proteomes" id="UP001195769"/>
    </source>
</evidence>